<evidence type="ECO:0000259" key="1">
    <source>
        <dbReference type="PROSITE" id="PS51910"/>
    </source>
</evidence>
<dbReference type="AlphaFoldDB" id="A0A1M6EVK2"/>
<dbReference type="PANTHER" id="PTHR46066">
    <property type="entry name" value="CHITINASE DOMAIN-CONTAINING PROTEIN 1 FAMILY MEMBER"/>
    <property type="match status" value="1"/>
</dbReference>
<dbReference type="Pfam" id="PF07833">
    <property type="entry name" value="Cu_amine_oxidN1"/>
    <property type="match status" value="1"/>
</dbReference>
<name>A0A1M6EVK2_9FIRM</name>
<sequence>MRSKGWMIAMILLLFMGIGATLGVMEWKKTHAAFLNSHARLILGDAEIGDEGEPFVDDTGIYLPYGLVQKHMGEDIFLSEDRKRVFIPLMGKETQLEDARLTEMIQDNGIIINIPVKNLEGEIYIPIELLQKIYGFQVSISGNGKAVFVDAFTEKQLWGVVVADQARLTPKPTPYSLALERLHKDSQVRILAEGEGWVRVRSEAGNIGYLNKQQVLAKDEVQIVDFQLNQRREDFRPEGKKINLAWEYVHEKSPKLTGEERIEALDVIAPTWFSVADEEGTVLNKADRRYVEEAHKKGYQVWALVENSFNPDLTTKILNNKALRSKVIGQLVFYASLYNLDGINVDFENMYYGDQAAFVAFMEELKDQIKLQNLVLSVDVTVPSSSERWSKVYDRKALADIVDYVAIMTYDEHWGSSPVSGSVASIGWVERGIQRSLELIPEEKVLMGLPFYTRVWREFKDENGKNRVESKAISMVRAREIILEKKADVRWDEKAGQYFAQYEENGDQYKIWLEDPRSIALKASLVGKYRLAGTAAWRRGFEDEAVWPVLQDMIKQGRDHKELVFHNPF</sequence>
<accession>A0A1M6EVK2</accession>
<dbReference type="RefSeq" id="WP_110940115.1">
    <property type="nucleotide sequence ID" value="NZ_FQZV01000009.1"/>
</dbReference>
<dbReference type="InterPro" id="IPR012854">
    <property type="entry name" value="Cu_amine_oxidase-like_N"/>
</dbReference>
<protein>
    <submittedName>
        <fullName evidence="2">Glycosyl hydrolases family 18</fullName>
    </submittedName>
</protein>
<dbReference type="InterPro" id="IPR017853">
    <property type="entry name" value="GH"/>
</dbReference>
<dbReference type="SMART" id="SM00636">
    <property type="entry name" value="Glyco_18"/>
    <property type="match status" value="1"/>
</dbReference>
<dbReference type="Proteomes" id="UP000184536">
    <property type="component" value="Unassembled WGS sequence"/>
</dbReference>
<dbReference type="Gene3D" id="3.10.50.10">
    <property type="match status" value="1"/>
</dbReference>
<dbReference type="InterPro" id="IPR029070">
    <property type="entry name" value="Chitinase_insertion_sf"/>
</dbReference>
<dbReference type="PANTHER" id="PTHR46066:SF2">
    <property type="entry name" value="CHITINASE DOMAIN-CONTAINING PROTEIN 1"/>
    <property type="match status" value="1"/>
</dbReference>
<evidence type="ECO:0000313" key="2">
    <source>
        <dbReference type="EMBL" id="SHI89440.1"/>
    </source>
</evidence>
<dbReference type="Gene3D" id="2.30.30.40">
    <property type="entry name" value="SH3 Domains"/>
    <property type="match status" value="1"/>
</dbReference>
<dbReference type="Pfam" id="PF00704">
    <property type="entry name" value="Glyco_hydro_18"/>
    <property type="match status" value="1"/>
</dbReference>
<keyword evidence="3" id="KW-1185">Reference proteome</keyword>
<organism evidence="2 3">
    <name type="scientific">Geosporobacter subterraneus DSM 17957</name>
    <dbReference type="NCBI Taxonomy" id="1121919"/>
    <lineage>
        <taxon>Bacteria</taxon>
        <taxon>Bacillati</taxon>
        <taxon>Bacillota</taxon>
        <taxon>Clostridia</taxon>
        <taxon>Peptostreptococcales</taxon>
        <taxon>Thermotaleaceae</taxon>
        <taxon>Geosporobacter</taxon>
    </lineage>
</organism>
<evidence type="ECO:0000313" key="3">
    <source>
        <dbReference type="Proteomes" id="UP000184536"/>
    </source>
</evidence>
<dbReference type="InterPro" id="IPR001223">
    <property type="entry name" value="Glyco_hydro18_cat"/>
</dbReference>
<feature type="domain" description="GH18" evidence="1">
    <location>
        <begin position="240"/>
        <end position="557"/>
    </location>
</feature>
<dbReference type="GO" id="GO:0005975">
    <property type="term" value="P:carbohydrate metabolic process"/>
    <property type="evidence" value="ECO:0007669"/>
    <property type="project" value="InterPro"/>
</dbReference>
<dbReference type="PROSITE" id="PS51910">
    <property type="entry name" value="GH18_2"/>
    <property type="match status" value="1"/>
</dbReference>
<dbReference type="STRING" id="1121919.SAMN02745975_00844"/>
<reference evidence="3" key="1">
    <citation type="submission" date="2016-11" db="EMBL/GenBank/DDBJ databases">
        <authorList>
            <person name="Varghese N."/>
            <person name="Submissions S."/>
        </authorList>
    </citation>
    <scope>NUCLEOTIDE SEQUENCE [LARGE SCALE GENOMIC DNA]</scope>
    <source>
        <strain evidence="3">DSM 17957</strain>
    </source>
</reference>
<dbReference type="EMBL" id="FQZV01000009">
    <property type="protein sequence ID" value="SHI89440.1"/>
    <property type="molecule type" value="Genomic_DNA"/>
</dbReference>
<gene>
    <name evidence="2" type="ORF">SAMN02745975_00844</name>
</gene>
<proteinExistence type="predicted"/>
<dbReference type="InterPro" id="IPR011583">
    <property type="entry name" value="Chitinase_II/V-like_cat"/>
</dbReference>
<dbReference type="GO" id="GO:0008061">
    <property type="term" value="F:chitin binding"/>
    <property type="evidence" value="ECO:0007669"/>
    <property type="project" value="InterPro"/>
</dbReference>
<dbReference type="OrthoDB" id="9775889at2"/>
<keyword evidence="2" id="KW-0378">Hydrolase</keyword>
<dbReference type="SUPFAM" id="SSF51445">
    <property type="entry name" value="(Trans)glycosidases"/>
    <property type="match status" value="1"/>
</dbReference>
<dbReference type="GO" id="GO:0016787">
    <property type="term" value="F:hydrolase activity"/>
    <property type="evidence" value="ECO:0007669"/>
    <property type="project" value="UniProtKB-KW"/>
</dbReference>
<dbReference type="Gene3D" id="3.20.20.80">
    <property type="entry name" value="Glycosidases"/>
    <property type="match status" value="1"/>
</dbReference>